<organism evidence="1 2">
    <name type="scientific">Cirrhinus mrigala</name>
    <name type="common">Mrigala</name>
    <dbReference type="NCBI Taxonomy" id="683832"/>
    <lineage>
        <taxon>Eukaryota</taxon>
        <taxon>Metazoa</taxon>
        <taxon>Chordata</taxon>
        <taxon>Craniata</taxon>
        <taxon>Vertebrata</taxon>
        <taxon>Euteleostomi</taxon>
        <taxon>Actinopterygii</taxon>
        <taxon>Neopterygii</taxon>
        <taxon>Teleostei</taxon>
        <taxon>Ostariophysi</taxon>
        <taxon>Cypriniformes</taxon>
        <taxon>Cyprinidae</taxon>
        <taxon>Labeoninae</taxon>
        <taxon>Labeonini</taxon>
        <taxon>Cirrhinus</taxon>
    </lineage>
</organism>
<feature type="non-terminal residue" evidence="1">
    <location>
        <position position="1"/>
    </location>
</feature>
<feature type="non-terminal residue" evidence="1">
    <location>
        <position position="65"/>
    </location>
</feature>
<keyword evidence="2" id="KW-1185">Reference proteome</keyword>
<evidence type="ECO:0000313" key="1">
    <source>
        <dbReference type="EMBL" id="KAL0185097.1"/>
    </source>
</evidence>
<proteinExistence type="predicted"/>
<comment type="caution">
    <text evidence="1">The sequence shown here is derived from an EMBL/GenBank/DDBJ whole genome shotgun (WGS) entry which is preliminary data.</text>
</comment>
<reference evidence="1 2" key="1">
    <citation type="submission" date="2024-05" db="EMBL/GenBank/DDBJ databases">
        <title>Genome sequencing and assembly of Indian major carp, Cirrhinus mrigala (Hamilton, 1822).</title>
        <authorList>
            <person name="Mohindra V."/>
            <person name="Chowdhury L.M."/>
            <person name="Lal K."/>
            <person name="Jena J.K."/>
        </authorList>
    </citation>
    <scope>NUCLEOTIDE SEQUENCE [LARGE SCALE GENOMIC DNA]</scope>
    <source>
        <strain evidence="1">CM1030</strain>
        <tissue evidence="1">Blood</tissue>
    </source>
</reference>
<evidence type="ECO:0000313" key="2">
    <source>
        <dbReference type="Proteomes" id="UP001529510"/>
    </source>
</evidence>
<accession>A0ABD0QGR0</accession>
<dbReference type="Proteomes" id="UP001529510">
    <property type="component" value="Unassembled WGS sequence"/>
</dbReference>
<dbReference type="EMBL" id="JAMKFB020000009">
    <property type="protein sequence ID" value="KAL0185097.1"/>
    <property type="molecule type" value="Genomic_DNA"/>
</dbReference>
<sequence length="65" mass="7013">LKLMNVVFDLQTPAEGASAVVFAAVSPDLEGVGGCYLYEAASYDEDLQTGLWRNTCDLLDLQDSL</sequence>
<protein>
    <submittedName>
        <fullName evidence="1">Uncharacterized protein</fullName>
    </submittedName>
</protein>
<dbReference type="AlphaFoldDB" id="A0ABD0QGR0"/>
<gene>
    <name evidence="1" type="ORF">M9458_020793</name>
</gene>
<name>A0ABD0QGR0_CIRMR</name>